<keyword evidence="3" id="KW-1185">Reference proteome</keyword>
<proteinExistence type="predicted"/>
<evidence type="ECO:0000313" key="2">
    <source>
        <dbReference type="EMBL" id="SMH64755.1"/>
    </source>
</evidence>
<reference evidence="1" key="2">
    <citation type="submission" date="2014-07" db="EMBL/GenBank/DDBJ databases">
        <title>Initial genome analysis of the psychrotolerant acidophile Acidithiobacillus ferrivorans CF27: insights into iron and sulfur oxidation pathways and into biofilm formation.</title>
        <authorList>
            <person name="Talla E."/>
            <person name="Hedrich S."/>
            <person name="Mangenot S."/>
            <person name="Ji B."/>
            <person name="Johnson D.B."/>
            <person name="Barbe V."/>
            <person name="Bonnefoy V."/>
        </authorList>
    </citation>
    <scope>NUCLEOTIDE SEQUENCE [LARGE SCALE GENOMIC DNA]</scope>
    <source>
        <strain evidence="1">CF27</strain>
    </source>
</reference>
<accession>A0A060UZP2</accession>
<reference evidence="2 3" key="3">
    <citation type="submission" date="2017-03" db="EMBL/GenBank/DDBJ databases">
        <authorList>
            <person name="Regsiter A."/>
            <person name="William W."/>
        </authorList>
    </citation>
    <scope>NUCLEOTIDE SEQUENCE [LARGE SCALE GENOMIC DNA]</scope>
    <source>
        <strain evidence="2">PRJEB5721</strain>
    </source>
</reference>
<dbReference type="EMBL" id="LT841305">
    <property type="protein sequence ID" value="SMH64755.1"/>
    <property type="molecule type" value="Genomic_DNA"/>
</dbReference>
<evidence type="ECO:0000313" key="3">
    <source>
        <dbReference type="Proteomes" id="UP000193925"/>
    </source>
</evidence>
<dbReference type="EMBL" id="CCCS020000078">
    <property type="protein sequence ID" value="CDQ12118.1"/>
    <property type="molecule type" value="Genomic_DNA"/>
</dbReference>
<name>A0A060UZP2_9PROT</name>
<dbReference type="Proteomes" id="UP000193925">
    <property type="component" value="Chromosome AFERRI"/>
</dbReference>
<organism evidence="1">
    <name type="scientific">Acidithiobacillus ferrivorans</name>
    <dbReference type="NCBI Taxonomy" id="160808"/>
    <lineage>
        <taxon>Bacteria</taxon>
        <taxon>Pseudomonadati</taxon>
        <taxon>Pseudomonadota</taxon>
        <taxon>Acidithiobacillia</taxon>
        <taxon>Acidithiobacillales</taxon>
        <taxon>Acidithiobacillaceae</taxon>
        <taxon>Acidithiobacillus</taxon>
    </lineage>
</organism>
<protein>
    <submittedName>
        <fullName evidence="1">Uncharacterized protein</fullName>
    </submittedName>
</protein>
<dbReference type="AlphaFoldDB" id="A0A060UZP2"/>
<gene>
    <name evidence="2" type="ORF">AFERRI_10789</name>
    <name evidence="1" type="ORF">AFERRI_80067</name>
</gene>
<evidence type="ECO:0000313" key="1">
    <source>
        <dbReference type="EMBL" id="CDQ12118.1"/>
    </source>
</evidence>
<sequence length="79" mass="8997">MSSHQIIKKGPVIGQYENRPIYEYLVYSDGRVIEFAHVVRAERDGQFMLSKLANDECLVSHGLVYRRDGCAEPGCLTEH</sequence>
<dbReference type="RefSeq" id="WP_035195556.1">
    <property type="nucleotide sequence ID" value="NZ_CCCS020000078.1"/>
</dbReference>
<reference evidence="1" key="1">
    <citation type="submission" date="2014-03" db="EMBL/GenBank/DDBJ databases">
        <authorList>
            <person name="Genoscope - CEA"/>
        </authorList>
    </citation>
    <scope>NUCLEOTIDE SEQUENCE [LARGE SCALE GENOMIC DNA]</scope>
    <source>
        <strain evidence="1">CF27</strain>
    </source>
</reference>